<name>A0A1W6NY60_9RHOB</name>
<evidence type="ECO:0000259" key="1">
    <source>
        <dbReference type="Pfam" id="PF02036"/>
    </source>
</evidence>
<dbReference type="OrthoDB" id="9809312at2"/>
<reference evidence="2 3" key="1">
    <citation type="submission" date="2017-02" db="EMBL/GenBank/DDBJ databases">
        <title>Ketogulonicigenium robustum SPU B003 Genome sequencing and assembly.</title>
        <authorList>
            <person name="Li Y."/>
            <person name="Liu L."/>
            <person name="Wang C."/>
            <person name="Zhang M."/>
            <person name="Zhang T."/>
            <person name="Zhang Y."/>
        </authorList>
    </citation>
    <scope>NUCLEOTIDE SEQUENCE [LARGE SCALE GENOMIC DNA]</scope>
    <source>
        <strain evidence="2 3">SPU_B003</strain>
    </source>
</reference>
<sequence length="96" mass="9898">MSEFLDKVAALLKEKIAGQELPGSVKLTIDGRGSVVASKDGVTMGDAPADVTLSASEDVLKALLDGQTNPVTAFMTGKLKVDGDMGLAMKLSTLFA</sequence>
<dbReference type="Proteomes" id="UP000242447">
    <property type="component" value="Chromosome"/>
</dbReference>
<feature type="domain" description="SCP2" evidence="1">
    <location>
        <begin position="5"/>
        <end position="95"/>
    </location>
</feature>
<dbReference type="PANTHER" id="PTHR10094">
    <property type="entry name" value="STEROL CARRIER PROTEIN 2 SCP-2 FAMILY PROTEIN"/>
    <property type="match status" value="1"/>
</dbReference>
<evidence type="ECO:0000313" key="2">
    <source>
        <dbReference type="EMBL" id="ARO13957.1"/>
    </source>
</evidence>
<dbReference type="AlphaFoldDB" id="A0A1W6NY60"/>
<dbReference type="RefSeq" id="WP_085785584.1">
    <property type="nucleotide sequence ID" value="NZ_CP019937.1"/>
</dbReference>
<dbReference type="SUPFAM" id="SSF55718">
    <property type="entry name" value="SCP-like"/>
    <property type="match status" value="1"/>
</dbReference>
<keyword evidence="3" id="KW-1185">Reference proteome</keyword>
<dbReference type="InterPro" id="IPR036527">
    <property type="entry name" value="SCP2_sterol-bd_dom_sf"/>
</dbReference>
<dbReference type="PANTHER" id="PTHR10094:SF25">
    <property type="entry name" value="SCP2 STEROL-BINDING DOMAIN-CONTAINING PROTEIN 1"/>
    <property type="match status" value="1"/>
</dbReference>
<dbReference type="Pfam" id="PF02036">
    <property type="entry name" value="SCP2"/>
    <property type="match status" value="1"/>
</dbReference>
<protein>
    <submittedName>
        <fullName evidence="2">Sterol carrier family protein</fullName>
    </submittedName>
</protein>
<dbReference type="GO" id="GO:0005829">
    <property type="term" value="C:cytosol"/>
    <property type="evidence" value="ECO:0007669"/>
    <property type="project" value="TreeGrafter"/>
</dbReference>
<dbReference type="STRING" id="92947.BVG79_00605"/>
<dbReference type="InterPro" id="IPR003033">
    <property type="entry name" value="SCP2_sterol-bd_dom"/>
</dbReference>
<accession>A0A1W6NY60</accession>
<dbReference type="Gene3D" id="3.30.1050.10">
    <property type="entry name" value="SCP2 sterol-binding domain"/>
    <property type="match status" value="1"/>
</dbReference>
<organism evidence="2 3">
    <name type="scientific">Ketogulonicigenium robustum</name>
    <dbReference type="NCBI Taxonomy" id="92947"/>
    <lineage>
        <taxon>Bacteria</taxon>
        <taxon>Pseudomonadati</taxon>
        <taxon>Pseudomonadota</taxon>
        <taxon>Alphaproteobacteria</taxon>
        <taxon>Rhodobacterales</taxon>
        <taxon>Roseobacteraceae</taxon>
        <taxon>Ketogulonicigenium</taxon>
    </lineage>
</organism>
<evidence type="ECO:0000313" key="3">
    <source>
        <dbReference type="Proteomes" id="UP000242447"/>
    </source>
</evidence>
<dbReference type="EMBL" id="CP019937">
    <property type="protein sequence ID" value="ARO13957.1"/>
    <property type="molecule type" value="Genomic_DNA"/>
</dbReference>
<gene>
    <name evidence="2" type="ORF">BVG79_00605</name>
</gene>
<proteinExistence type="predicted"/>
<dbReference type="KEGG" id="kro:BVG79_00605"/>